<dbReference type="Proteomes" id="UP000216354">
    <property type="component" value="Unassembled WGS sequence"/>
</dbReference>
<feature type="compositionally biased region" description="Polar residues" evidence="1">
    <location>
        <begin position="1"/>
        <end position="22"/>
    </location>
</feature>
<keyword evidence="3" id="KW-1185">Reference proteome</keyword>
<accession>A0ABX4F1G5</accession>
<name>A0ABX4F1G5_9BORD</name>
<evidence type="ECO:0000256" key="1">
    <source>
        <dbReference type="SAM" id="MobiDB-lite"/>
    </source>
</evidence>
<organism evidence="2 3">
    <name type="scientific">Bordetella genomosp. 1</name>
    <dbReference type="NCBI Taxonomy" id="1395607"/>
    <lineage>
        <taxon>Bacteria</taxon>
        <taxon>Pseudomonadati</taxon>
        <taxon>Pseudomonadota</taxon>
        <taxon>Betaproteobacteria</taxon>
        <taxon>Burkholderiales</taxon>
        <taxon>Alcaligenaceae</taxon>
        <taxon>Bordetella</taxon>
    </lineage>
</organism>
<protein>
    <submittedName>
        <fullName evidence="2">Uncharacterized protein</fullName>
    </submittedName>
</protein>
<evidence type="ECO:0000313" key="3">
    <source>
        <dbReference type="Proteomes" id="UP000216354"/>
    </source>
</evidence>
<evidence type="ECO:0000313" key="2">
    <source>
        <dbReference type="EMBL" id="OZI65857.1"/>
    </source>
</evidence>
<reference evidence="2 3" key="1">
    <citation type="submission" date="2017-05" db="EMBL/GenBank/DDBJ databases">
        <title>Complete and WGS of Bordetella genogroups.</title>
        <authorList>
            <person name="Spilker T."/>
            <person name="Lipuma J."/>
        </authorList>
    </citation>
    <scope>NUCLEOTIDE SEQUENCE [LARGE SCALE GENOMIC DNA]</scope>
    <source>
        <strain evidence="2 3">AU9795</strain>
    </source>
</reference>
<comment type="caution">
    <text evidence="2">The sequence shown here is derived from an EMBL/GenBank/DDBJ whole genome shotgun (WGS) entry which is preliminary data.</text>
</comment>
<dbReference type="RefSeq" id="WP_094831687.1">
    <property type="nucleotide sequence ID" value="NZ_NEVR01000002.1"/>
</dbReference>
<feature type="region of interest" description="Disordered" evidence="1">
    <location>
        <begin position="1"/>
        <end position="28"/>
    </location>
</feature>
<dbReference type="EMBL" id="NEVR01000002">
    <property type="protein sequence ID" value="OZI65857.1"/>
    <property type="molecule type" value="Genomic_DNA"/>
</dbReference>
<proteinExistence type="predicted"/>
<gene>
    <name evidence="2" type="ORF">CAL27_12705</name>
</gene>
<sequence length="135" mass="14734">MPISSSISGSALAQGVASTQDPQADPAHALAVHLERYSLLQDRVTQQGSEVQALNEQIRALGMERAELLAEGLDAPGAQHRLDELDRRLASATDRQRREYSLLEDLSQMLVGALDQITVSKKWLDTSGSSIQNLR</sequence>